<keyword evidence="3" id="KW-1185">Reference proteome</keyword>
<sequence length="345" mass="38515">MKKSEAFNIESEIKSLESALIRINNEIKESPNNKKLEIIKTSYDKNLEILKSMNIAYTNKQWSNYLKCKIDLDKELLKDIKKGNTISGKSEEEIKKDIEVNGILLEKNIEPIYDTVSMQGYNFIKLVLGSALTLIIIIVAIILSADIISSEFESNTYKLLFTQPISKNSILFSKTISITIIVNVIIFSMLALLFFILGVKNGFGDLNYPTQFFINGEIGYIEIGRYIGVGLLSLLTLITFTCALSIFSSIVCSNTSSSISIAIIIVVSLYMIINHGFINSIAHLIPFTYIDISNVLQGNIAIAFKNSGVNPHNAIMNLCISAIIILGLSIFTFERKLEVQNKLKK</sequence>
<dbReference type="GO" id="GO:0005886">
    <property type="term" value="C:plasma membrane"/>
    <property type="evidence" value="ECO:0007669"/>
    <property type="project" value="UniProtKB-SubCell"/>
</dbReference>
<evidence type="ECO:0000256" key="1">
    <source>
        <dbReference type="SAM" id="Phobius"/>
    </source>
</evidence>
<protein>
    <submittedName>
        <fullName evidence="2">ABC transporter permease</fullName>
    </submittedName>
</protein>
<gene>
    <name evidence="2" type="ORF">NCTC503_00102</name>
</gene>
<dbReference type="GO" id="GO:0140359">
    <property type="term" value="F:ABC-type transporter activity"/>
    <property type="evidence" value="ECO:0007669"/>
    <property type="project" value="InterPro"/>
</dbReference>
<keyword evidence="1" id="KW-0812">Transmembrane</keyword>
<organism evidence="2 3">
    <name type="scientific">Hathewaya histolytica</name>
    <name type="common">Clostridium histolyticum</name>
    <dbReference type="NCBI Taxonomy" id="1498"/>
    <lineage>
        <taxon>Bacteria</taxon>
        <taxon>Bacillati</taxon>
        <taxon>Bacillota</taxon>
        <taxon>Clostridia</taxon>
        <taxon>Eubacteriales</taxon>
        <taxon>Clostridiaceae</taxon>
        <taxon>Hathewaya</taxon>
    </lineage>
</organism>
<dbReference type="AlphaFoldDB" id="A0A4U9QWW4"/>
<dbReference type="EMBL" id="LR590481">
    <property type="protein sequence ID" value="VTQ81973.1"/>
    <property type="molecule type" value="Genomic_DNA"/>
</dbReference>
<feature type="transmembrane region" description="Helical" evidence="1">
    <location>
        <begin position="170"/>
        <end position="197"/>
    </location>
</feature>
<evidence type="ECO:0000313" key="3">
    <source>
        <dbReference type="Proteomes" id="UP000308489"/>
    </source>
</evidence>
<feature type="transmembrane region" description="Helical" evidence="1">
    <location>
        <begin position="259"/>
        <end position="278"/>
    </location>
</feature>
<dbReference type="KEGG" id="hhw:NCTC503_00102"/>
<feature type="transmembrane region" description="Helical" evidence="1">
    <location>
        <begin position="314"/>
        <end position="333"/>
    </location>
</feature>
<keyword evidence="1" id="KW-1133">Transmembrane helix</keyword>
<name>A0A4U9QWW4_HATHI</name>
<feature type="transmembrane region" description="Helical" evidence="1">
    <location>
        <begin position="226"/>
        <end position="247"/>
    </location>
</feature>
<proteinExistence type="predicted"/>
<accession>A0A4U9QWW4</accession>
<dbReference type="PANTHER" id="PTHR37305">
    <property type="entry name" value="INTEGRAL MEMBRANE PROTEIN-RELATED"/>
    <property type="match status" value="1"/>
</dbReference>
<evidence type="ECO:0000313" key="2">
    <source>
        <dbReference type="EMBL" id="VTQ81973.1"/>
    </source>
</evidence>
<feature type="transmembrane region" description="Helical" evidence="1">
    <location>
        <begin position="126"/>
        <end position="149"/>
    </location>
</feature>
<reference evidence="2 3" key="1">
    <citation type="submission" date="2019-05" db="EMBL/GenBank/DDBJ databases">
        <authorList>
            <consortium name="Pathogen Informatics"/>
        </authorList>
    </citation>
    <scope>NUCLEOTIDE SEQUENCE [LARGE SCALE GENOMIC DNA]</scope>
    <source>
        <strain evidence="2 3">NCTC503</strain>
    </source>
</reference>
<keyword evidence="1" id="KW-0472">Membrane</keyword>
<dbReference type="PANTHER" id="PTHR37305:SF1">
    <property type="entry name" value="MEMBRANE PROTEIN"/>
    <property type="match status" value="1"/>
</dbReference>
<dbReference type="Proteomes" id="UP000308489">
    <property type="component" value="Chromosome 1"/>
</dbReference>
<dbReference type="Pfam" id="PF12679">
    <property type="entry name" value="ABC2_membrane_2"/>
    <property type="match status" value="1"/>
</dbReference>